<feature type="domain" description="Integrase catalytic" evidence="1">
    <location>
        <begin position="1"/>
        <end position="83"/>
    </location>
</feature>
<organism evidence="2 3">
    <name type="scientific">Cajanus cajan</name>
    <name type="common">Pigeon pea</name>
    <name type="synonym">Cajanus indicus</name>
    <dbReference type="NCBI Taxonomy" id="3821"/>
    <lineage>
        <taxon>Eukaryota</taxon>
        <taxon>Viridiplantae</taxon>
        <taxon>Streptophyta</taxon>
        <taxon>Embryophyta</taxon>
        <taxon>Tracheophyta</taxon>
        <taxon>Spermatophyta</taxon>
        <taxon>Magnoliopsida</taxon>
        <taxon>eudicotyledons</taxon>
        <taxon>Gunneridae</taxon>
        <taxon>Pentapetalae</taxon>
        <taxon>rosids</taxon>
        <taxon>fabids</taxon>
        <taxon>Fabales</taxon>
        <taxon>Fabaceae</taxon>
        <taxon>Papilionoideae</taxon>
        <taxon>50 kb inversion clade</taxon>
        <taxon>NPAAA clade</taxon>
        <taxon>indigoferoid/millettioid clade</taxon>
        <taxon>Phaseoleae</taxon>
        <taxon>Cajanus</taxon>
    </lineage>
</organism>
<accession>A0A151SM22</accession>
<name>A0A151SM22_CAJCA</name>
<dbReference type="InterPro" id="IPR056924">
    <property type="entry name" value="SH3_Tf2-1"/>
</dbReference>
<dbReference type="GO" id="GO:0003676">
    <property type="term" value="F:nucleic acid binding"/>
    <property type="evidence" value="ECO:0007669"/>
    <property type="project" value="InterPro"/>
</dbReference>
<dbReference type="InterPro" id="IPR001584">
    <property type="entry name" value="Integrase_cat-core"/>
</dbReference>
<dbReference type="PANTHER" id="PTHR37984">
    <property type="entry name" value="PROTEIN CBG26694"/>
    <property type="match status" value="1"/>
</dbReference>
<dbReference type="STRING" id="3821.A0A151SM22"/>
<dbReference type="Gene3D" id="3.30.420.10">
    <property type="entry name" value="Ribonuclease H-like superfamily/Ribonuclease H"/>
    <property type="match status" value="1"/>
</dbReference>
<dbReference type="AlphaFoldDB" id="A0A151SM22"/>
<dbReference type="SUPFAM" id="SSF53098">
    <property type="entry name" value="Ribonuclease H-like"/>
    <property type="match status" value="1"/>
</dbReference>
<dbReference type="Gramene" id="C.cajan_01976.t">
    <property type="protein sequence ID" value="C.cajan_01976.t"/>
    <property type="gene ID" value="C.cajan_01976"/>
</dbReference>
<dbReference type="GO" id="GO:0015074">
    <property type="term" value="P:DNA integration"/>
    <property type="evidence" value="ECO:0007669"/>
    <property type="project" value="InterPro"/>
</dbReference>
<dbReference type="EMBL" id="CM003613">
    <property type="protein sequence ID" value="KYP55801.1"/>
    <property type="molecule type" value="Genomic_DNA"/>
</dbReference>
<dbReference type="OMA" id="YISSTHD"/>
<dbReference type="Pfam" id="PF24626">
    <property type="entry name" value="SH3_Tf2-1"/>
    <property type="match status" value="1"/>
</dbReference>
<reference evidence="2 3" key="1">
    <citation type="journal article" date="2012" name="Nat. Biotechnol.">
        <title>Draft genome sequence of pigeonpea (Cajanus cajan), an orphan legume crop of resource-poor farmers.</title>
        <authorList>
            <person name="Varshney R.K."/>
            <person name="Chen W."/>
            <person name="Li Y."/>
            <person name="Bharti A.K."/>
            <person name="Saxena R.K."/>
            <person name="Schlueter J.A."/>
            <person name="Donoghue M.T."/>
            <person name="Azam S."/>
            <person name="Fan G."/>
            <person name="Whaley A.M."/>
            <person name="Farmer A.D."/>
            <person name="Sheridan J."/>
            <person name="Iwata A."/>
            <person name="Tuteja R."/>
            <person name="Penmetsa R.V."/>
            <person name="Wu W."/>
            <person name="Upadhyaya H.D."/>
            <person name="Yang S.P."/>
            <person name="Shah T."/>
            <person name="Saxena K.B."/>
            <person name="Michael T."/>
            <person name="McCombie W.R."/>
            <person name="Yang B."/>
            <person name="Zhang G."/>
            <person name="Yang H."/>
            <person name="Wang J."/>
            <person name="Spillane C."/>
            <person name="Cook D.R."/>
            <person name="May G.D."/>
            <person name="Xu X."/>
            <person name="Jackson S.A."/>
        </authorList>
    </citation>
    <scope>NUCLEOTIDE SEQUENCE [LARGE SCALE GENOMIC DNA]</scope>
    <source>
        <strain evidence="3">cv. Asha</strain>
    </source>
</reference>
<dbReference type="Proteomes" id="UP000075243">
    <property type="component" value="Chromosome 11"/>
</dbReference>
<protein>
    <submittedName>
        <fullName evidence="2">Retrotransposable element Tf2</fullName>
    </submittedName>
</protein>
<dbReference type="PROSITE" id="PS50994">
    <property type="entry name" value="INTEGRASE"/>
    <property type="match status" value="1"/>
</dbReference>
<dbReference type="InterPro" id="IPR036397">
    <property type="entry name" value="RNaseH_sf"/>
</dbReference>
<sequence>MSQFWKELFRQAGTHLKLRSAYHPQTDGQTEVVNRCLETYLRCLTSTKPKQWPSHLAWAEFWFNTNYNASTKMSPFKALYGGDPPILLKGTTIPSKVEEVNQLVCQCDELLVELRSNLLKAQDQMGAHANKHRKDVEYQEGEWVYLKLMKSLAKRPNEKLRPCFYGPYQIMQRIGVVAYKLDLPANSKLHLVFHVSQLKKAIGD</sequence>
<keyword evidence="3" id="KW-1185">Reference proteome</keyword>
<dbReference type="InterPro" id="IPR012337">
    <property type="entry name" value="RNaseH-like_sf"/>
</dbReference>
<gene>
    <name evidence="2" type="ORF">KK1_002026</name>
</gene>
<evidence type="ECO:0000313" key="3">
    <source>
        <dbReference type="Proteomes" id="UP000075243"/>
    </source>
</evidence>
<evidence type="ECO:0000259" key="1">
    <source>
        <dbReference type="PROSITE" id="PS50994"/>
    </source>
</evidence>
<evidence type="ECO:0000313" key="2">
    <source>
        <dbReference type="EMBL" id="KYP55801.1"/>
    </source>
</evidence>
<proteinExistence type="predicted"/>
<dbReference type="PANTHER" id="PTHR37984:SF5">
    <property type="entry name" value="PROTEIN NYNRIN-LIKE"/>
    <property type="match status" value="1"/>
</dbReference>
<dbReference type="InterPro" id="IPR050951">
    <property type="entry name" value="Retrovirus_Pol_polyprotein"/>
</dbReference>